<protein>
    <submittedName>
        <fullName evidence="2">Uncharacterized protein</fullName>
    </submittedName>
</protein>
<proteinExistence type="predicted"/>
<evidence type="ECO:0000313" key="2">
    <source>
        <dbReference type="EMBL" id="GLB86634.1"/>
    </source>
</evidence>
<organism evidence="2 3">
    <name type="scientific">Mycobacterium kiyosense</name>
    <dbReference type="NCBI Taxonomy" id="2871094"/>
    <lineage>
        <taxon>Bacteria</taxon>
        <taxon>Bacillati</taxon>
        <taxon>Actinomycetota</taxon>
        <taxon>Actinomycetes</taxon>
        <taxon>Mycobacteriales</taxon>
        <taxon>Mycobacteriaceae</taxon>
        <taxon>Mycobacterium</taxon>
    </lineage>
</organism>
<accession>A0AA37QAA0</accession>
<evidence type="ECO:0000256" key="1">
    <source>
        <dbReference type="SAM" id="MobiDB-lite"/>
    </source>
</evidence>
<dbReference type="RefSeq" id="WP_264892595.1">
    <property type="nucleotide sequence ID" value="NZ_BRXE01000160.1"/>
</dbReference>
<evidence type="ECO:0000313" key="3">
    <source>
        <dbReference type="Proteomes" id="UP001165663"/>
    </source>
</evidence>
<dbReference type="AlphaFoldDB" id="A0AA37QAA0"/>
<gene>
    <name evidence="2" type="ORF">SRL2020028_58900</name>
</gene>
<dbReference type="EMBL" id="BRXE01000160">
    <property type="protein sequence ID" value="GLB86634.1"/>
    <property type="molecule type" value="Genomic_DNA"/>
</dbReference>
<feature type="compositionally biased region" description="Low complexity" evidence="1">
    <location>
        <begin position="1"/>
        <end position="20"/>
    </location>
</feature>
<comment type="caution">
    <text evidence="2">The sequence shown here is derived from an EMBL/GenBank/DDBJ whole genome shotgun (WGS) entry which is preliminary data.</text>
</comment>
<sequence>MTADATPAANPTTTKSAATAKGQRRRGRVGMPLADCGRGGGVKVAGGGGNVTGDEGAFLDHGDDISIVPLVSN</sequence>
<dbReference type="GeneID" id="83632356"/>
<feature type="region of interest" description="Disordered" evidence="1">
    <location>
        <begin position="1"/>
        <end position="35"/>
    </location>
</feature>
<name>A0AA37QAA0_9MYCO</name>
<dbReference type="Proteomes" id="UP001165663">
    <property type="component" value="Unassembled WGS sequence"/>
</dbReference>
<reference evidence="2" key="1">
    <citation type="submission" date="2022-07" db="EMBL/GenBank/DDBJ databases">
        <title>Mycobacterium kiyosense sp. nov., scotochromogenic slow-glowing species isolated from respiratory specimens.</title>
        <authorList>
            <person name="Fukano H."/>
            <person name="Kazumi Y."/>
            <person name="Sakagami N."/>
            <person name="Ato M."/>
            <person name="Mitarai S."/>
            <person name="Hoshino Y."/>
        </authorList>
    </citation>
    <scope>NUCLEOTIDE SEQUENCE</scope>
    <source>
        <strain evidence="2">SRL2020-028</strain>
    </source>
</reference>